<dbReference type="AlphaFoldDB" id="A0A0R3RM16"/>
<protein>
    <submittedName>
        <fullName evidence="2">Uncharacterized protein</fullName>
    </submittedName>
</protein>
<evidence type="ECO:0000313" key="1">
    <source>
        <dbReference type="Proteomes" id="UP000050640"/>
    </source>
</evidence>
<keyword evidence="1" id="KW-1185">Reference proteome</keyword>
<sequence>MYRLNNFTRRLSRSRSSIDGAVIRSRLVEQLDNKKSINRNTAIRSVQPRVSPKPLIIHTSNGPYLGPTFNCKVLTPRNDGRPSAINDKTCILEQPGISADGRCRCTYVASNRDSNGCALGFLFTCLPLPK</sequence>
<organism evidence="1 2">
    <name type="scientific">Elaeophora elaphi</name>
    <dbReference type="NCBI Taxonomy" id="1147741"/>
    <lineage>
        <taxon>Eukaryota</taxon>
        <taxon>Metazoa</taxon>
        <taxon>Ecdysozoa</taxon>
        <taxon>Nematoda</taxon>
        <taxon>Chromadorea</taxon>
        <taxon>Rhabditida</taxon>
        <taxon>Spirurina</taxon>
        <taxon>Spiruromorpha</taxon>
        <taxon>Filarioidea</taxon>
        <taxon>Onchocercidae</taxon>
        <taxon>Elaeophora</taxon>
    </lineage>
</organism>
<proteinExistence type="predicted"/>
<dbReference type="Proteomes" id="UP000050640">
    <property type="component" value="Unplaced"/>
</dbReference>
<reference evidence="2" key="1">
    <citation type="submission" date="2017-02" db="UniProtKB">
        <authorList>
            <consortium name="WormBaseParasite"/>
        </authorList>
    </citation>
    <scope>IDENTIFICATION</scope>
</reference>
<accession>A0A0R3RM16</accession>
<evidence type="ECO:0000313" key="2">
    <source>
        <dbReference type="WBParaSite" id="EEL_0000252501-mRNA-1"/>
    </source>
</evidence>
<name>A0A0R3RM16_9BILA</name>
<dbReference type="WBParaSite" id="EEL_0000252501-mRNA-1">
    <property type="protein sequence ID" value="EEL_0000252501-mRNA-1"/>
    <property type="gene ID" value="EEL_0000252501"/>
</dbReference>